<keyword evidence="3" id="KW-1185">Reference proteome</keyword>
<dbReference type="GeneID" id="20198726"/>
<dbReference type="EMBL" id="KB096324">
    <property type="protein sequence ID" value="ESO06243.1"/>
    <property type="molecule type" value="Genomic_DNA"/>
</dbReference>
<proteinExistence type="predicted"/>
<evidence type="ECO:0000313" key="3">
    <source>
        <dbReference type="Proteomes" id="UP000015101"/>
    </source>
</evidence>
<name>T1EQ76_HELRO</name>
<dbReference type="AlphaFoldDB" id="T1EQ76"/>
<dbReference type="EMBL" id="AMQM01000592">
    <property type="status" value="NOT_ANNOTATED_CDS"/>
    <property type="molecule type" value="Genomic_DNA"/>
</dbReference>
<dbReference type="EMBL" id="AMQM01000593">
    <property type="status" value="NOT_ANNOTATED_CDS"/>
    <property type="molecule type" value="Genomic_DNA"/>
</dbReference>
<sequence>MSDLTQTSTSLLTEAAAETFPQAQHYPLLPQQQTTANAPTFEELLSDSTANIPPPYSAFPLLQPFTSSQGLSAAADALMSSSATWKVIPGKKLGHMDFVPRIVQKRMLKEDLYDTQTDLVNRVNSWLEEHPGLQVLSCETITWFANQYKDIYSDVVVCSKLTEMFSKAIYLRGIRLWFLTDKIPKPNIAVLKLQTIQCETFLPRIKETFGQLIDRVIFINFFLGSIMKVEMVKLMVKDGLVSVEATHWEERAMEDVMFVWCVRVYSSLSEDSNKDVIGYQDFVPECLRKSRENGGFEVFSDLIDKTSRHLSDKGAAPHFEDRCKFTQRNSNQAPYLSIIRVFYLISKEKVEPSNILPMRISCKTFFPIITDLKGQRNFESVKLLVERINQWLISSGASLAMIETSSMMLMRDFRVPILGPECTFQHFPPEKESLKQLFFVRRRRRKYSV</sequence>
<dbReference type="CTD" id="20198726"/>
<reference evidence="2" key="3">
    <citation type="submission" date="2015-06" db="UniProtKB">
        <authorList>
            <consortium name="EnsemblMetazoa"/>
        </authorList>
    </citation>
    <scope>IDENTIFICATION</scope>
</reference>
<dbReference type="HOGENOM" id="CLU_610129_0_0_1"/>
<organism evidence="2 3">
    <name type="scientific">Helobdella robusta</name>
    <name type="common">Californian leech</name>
    <dbReference type="NCBI Taxonomy" id="6412"/>
    <lineage>
        <taxon>Eukaryota</taxon>
        <taxon>Metazoa</taxon>
        <taxon>Spiralia</taxon>
        <taxon>Lophotrochozoa</taxon>
        <taxon>Annelida</taxon>
        <taxon>Clitellata</taxon>
        <taxon>Hirudinea</taxon>
        <taxon>Rhynchobdellida</taxon>
        <taxon>Glossiphoniidae</taxon>
        <taxon>Helobdella</taxon>
    </lineage>
</organism>
<dbReference type="OrthoDB" id="6280886at2759"/>
<dbReference type="InParanoid" id="T1EQ76"/>
<dbReference type="EnsemblMetazoa" id="HelroT160401">
    <property type="protein sequence ID" value="HelroP160401"/>
    <property type="gene ID" value="HelroG160401"/>
</dbReference>
<dbReference type="eggNOG" id="ENOG502T1Y2">
    <property type="taxonomic scope" value="Eukaryota"/>
</dbReference>
<evidence type="ECO:0000313" key="1">
    <source>
        <dbReference type="EMBL" id="ESO06243.1"/>
    </source>
</evidence>
<dbReference type="Proteomes" id="UP000015101">
    <property type="component" value="Unassembled WGS sequence"/>
</dbReference>
<reference evidence="1 3" key="2">
    <citation type="journal article" date="2013" name="Nature">
        <title>Insights into bilaterian evolution from three spiralian genomes.</title>
        <authorList>
            <person name="Simakov O."/>
            <person name="Marletaz F."/>
            <person name="Cho S.J."/>
            <person name="Edsinger-Gonzales E."/>
            <person name="Havlak P."/>
            <person name="Hellsten U."/>
            <person name="Kuo D.H."/>
            <person name="Larsson T."/>
            <person name="Lv J."/>
            <person name="Arendt D."/>
            <person name="Savage R."/>
            <person name="Osoegawa K."/>
            <person name="de Jong P."/>
            <person name="Grimwood J."/>
            <person name="Chapman J.A."/>
            <person name="Shapiro H."/>
            <person name="Aerts A."/>
            <person name="Otillar R.P."/>
            <person name="Terry A.Y."/>
            <person name="Boore J.L."/>
            <person name="Grigoriev I.V."/>
            <person name="Lindberg D.R."/>
            <person name="Seaver E.C."/>
            <person name="Weisblat D.A."/>
            <person name="Putnam N.H."/>
            <person name="Rokhsar D.S."/>
        </authorList>
    </citation>
    <scope>NUCLEOTIDE SEQUENCE</scope>
</reference>
<gene>
    <name evidence="2" type="primary">20198726</name>
    <name evidence="1" type="ORF">HELRODRAFT_160401</name>
</gene>
<accession>T1EQ76</accession>
<dbReference type="KEGG" id="hro:HELRODRAFT_160401"/>
<reference evidence="3" key="1">
    <citation type="submission" date="2012-12" db="EMBL/GenBank/DDBJ databases">
        <authorList>
            <person name="Hellsten U."/>
            <person name="Grimwood J."/>
            <person name="Chapman J.A."/>
            <person name="Shapiro H."/>
            <person name="Aerts A."/>
            <person name="Otillar R.P."/>
            <person name="Terry A.Y."/>
            <person name="Boore J.L."/>
            <person name="Simakov O."/>
            <person name="Marletaz F."/>
            <person name="Cho S.-J."/>
            <person name="Edsinger-Gonzales E."/>
            <person name="Havlak P."/>
            <person name="Kuo D.-H."/>
            <person name="Larsson T."/>
            <person name="Lv J."/>
            <person name="Arendt D."/>
            <person name="Savage R."/>
            <person name="Osoegawa K."/>
            <person name="de Jong P."/>
            <person name="Lindberg D.R."/>
            <person name="Seaver E.C."/>
            <person name="Weisblat D.A."/>
            <person name="Putnam N.H."/>
            <person name="Grigoriev I.V."/>
            <person name="Rokhsar D.S."/>
        </authorList>
    </citation>
    <scope>NUCLEOTIDE SEQUENCE</scope>
</reference>
<dbReference type="OMA" id="CSWHENE"/>
<dbReference type="RefSeq" id="XP_009015611.1">
    <property type="nucleotide sequence ID" value="XM_009017363.1"/>
</dbReference>
<evidence type="ECO:0000313" key="2">
    <source>
        <dbReference type="EnsemblMetazoa" id="HelroP160401"/>
    </source>
</evidence>
<protein>
    <submittedName>
        <fullName evidence="1 2">Uncharacterized protein</fullName>
    </submittedName>
</protein>